<dbReference type="FunFam" id="1.10.340.70:FF:000003">
    <property type="entry name" value="Protein CBG25708"/>
    <property type="match status" value="1"/>
</dbReference>
<accession>A0A8K0GHZ6</accession>
<dbReference type="SUPFAM" id="SSF50630">
    <property type="entry name" value="Acid proteases"/>
    <property type="match status" value="1"/>
</dbReference>
<dbReference type="InterPro" id="IPR041577">
    <property type="entry name" value="RT_RNaseH_2"/>
</dbReference>
<dbReference type="Proteomes" id="UP000801492">
    <property type="component" value="Unassembled WGS sequence"/>
</dbReference>
<dbReference type="Gene3D" id="3.30.70.270">
    <property type="match status" value="2"/>
</dbReference>
<dbReference type="PANTHER" id="PTHR37984:SF5">
    <property type="entry name" value="PROTEIN NYNRIN-LIKE"/>
    <property type="match status" value="1"/>
</dbReference>
<dbReference type="PROSITE" id="PS50994">
    <property type="entry name" value="INTEGRASE"/>
    <property type="match status" value="1"/>
</dbReference>
<dbReference type="FunFam" id="3.30.420.10:FF:000063">
    <property type="entry name" value="Retrovirus-related Pol polyprotein from transposon 297-like Protein"/>
    <property type="match status" value="1"/>
</dbReference>
<keyword evidence="5" id="KW-0378">Hydrolase</keyword>
<feature type="compositionally biased region" description="Basic and acidic residues" evidence="7">
    <location>
        <begin position="1168"/>
        <end position="1195"/>
    </location>
</feature>
<evidence type="ECO:0000313" key="10">
    <source>
        <dbReference type="EMBL" id="KAF2898663.1"/>
    </source>
</evidence>
<dbReference type="Gene3D" id="2.40.70.10">
    <property type="entry name" value="Acid Proteases"/>
    <property type="match status" value="1"/>
</dbReference>
<dbReference type="InterPro" id="IPR036397">
    <property type="entry name" value="RNaseH_sf"/>
</dbReference>
<dbReference type="Pfam" id="PF17921">
    <property type="entry name" value="Integrase_H2C2"/>
    <property type="match status" value="1"/>
</dbReference>
<name>A0A8K0GHZ6_IGNLU</name>
<evidence type="ECO:0000256" key="2">
    <source>
        <dbReference type="ARBA" id="ARBA00022679"/>
    </source>
</evidence>
<feature type="domain" description="Integrase catalytic" evidence="9">
    <location>
        <begin position="929"/>
        <end position="1088"/>
    </location>
</feature>
<dbReference type="GO" id="GO:0003676">
    <property type="term" value="F:nucleic acid binding"/>
    <property type="evidence" value="ECO:0007669"/>
    <property type="project" value="InterPro"/>
</dbReference>
<dbReference type="CDD" id="cd01647">
    <property type="entry name" value="RT_LTR"/>
    <property type="match status" value="1"/>
</dbReference>
<dbReference type="InterPro" id="IPR000477">
    <property type="entry name" value="RT_dom"/>
</dbReference>
<evidence type="ECO:0000259" key="8">
    <source>
        <dbReference type="PROSITE" id="PS50878"/>
    </source>
</evidence>
<dbReference type="Gene3D" id="1.10.340.70">
    <property type="match status" value="1"/>
</dbReference>
<dbReference type="InterPro" id="IPR001584">
    <property type="entry name" value="Integrase_cat-core"/>
</dbReference>
<evidence type="ECO:0000256" key="5">
    <source>
        <dbReference type="ARBA" id="ARBA00022759"/>
    </source>
</evidence>
<dbReference type="GO" id="GO:0042575">
    <property type="term" value="C:DNA polymerase complex"/>
    <property type="evidence" value="ECO:0007669"/>
    <property type="project" value="UniProtKB-ARBA"/>
</dbReference>
<dbReference type="OrthoDB" id="6740708at2759"/>
<dbReference type="PROSITE" id="PS50878">
    <property type="entry name" value="RT_POL"/>
    <property type="match status" value="1"/>
</dbReference>
<keyword evidence="2" id="KW-0808">Transferase</keyword>
<proteinExistence type="predicted"/>
<reference evidence="10" key="1">
    <citation type="submission" date="2019-08" db="EMBL/GenBank/DDBJ databases">
        <title>The genome of the North American firefly Photinus pyralis.</title>
        <authorList>
            <consortium name="Photinus pyralis genome working group"/>
            <person name="Fallon T.R."/>
            <person name="Sander Lower S.E."/>
            <person name="Weng J.-K."/>
        </authorList>
    </citation>
    <scope>NUCLEOTIDE SEQUENCE</scope>
    <source>
        <strain evidence="10">TRF0915ILg1</strain>
        <tissue evidence="10">Whole body</tissue>
    </source>
</reference>
<dbReference type="SUPFAM" id="SSF53098">
    <property type="entry name" value="Ribonuclease H-like"/>
    <property type="match status" value="1"/>
</dbReference>
<dbReference type="FunFam" id="3.30.70.270:FF:000020">
    <property type="entry name" value="Transposon Tf2-6 polyprotein-like Protein"/>
    <property type="match status" value="1"/>
</dbReference>
<dbReference type="GO" id="GO:0003964">
    <property type="term" value="F:RNA-directed DNA polymerase activity"/>
    <property type="evidence" value="ECO:0007669"/>
    <property type="project" value="UniProtKB-EC"/>
</dbReference>
<keyword evidence="3" id="KW-0548">Nucleotidyltransferase</keyword>
<keyword evidence="5" id="KW-0255">Endonuclease</keyword>
<evidence type="ECO:0000256" key="6">
    <source>
        <dbReference type="ARBA" id="ARBA00023268"/>
    </source>
</evidence>
<comment type="caution">
    <text evidence="10">The sequence shown here is derived from an EMBL/GenBank/DDBJ whole genome shotgun (WGS) entry which is preliminary data.</text>
</comment>
<evidence type="ECO:0000256" key="4">
    <source>
        <dbReference type="ARBA" id="ARBA00022722"/>
    </source>
</evidence>
<keyword evidence="6" id="KW-0511">Multifunctional enzyme</keyword>
<dbReference type="Pfam" id="PF00665">
    <property type="entry name" value="rve"/>
    <property type="match status" value="1"/>
</dbReference>
<keyword evidence="4" id="KW-0540">Nuclease</keyword>
<dbReference type="InterPro" id="IPR012337">
    <property type="entry name" value="RNaseH-like_sf"/>
</dbReference>
<dbReference type="Pfam" id="PF00078">
    <property type="entry name" value="RVT_1"/>
    <property type="match status" value="1"/>
</dbReference>
<feature type="domain" description="Reverse transcriptase" evidence="8">
    <location>
        <begin position="454"/>
        <end position="632"/>
    </location>
</feature>
<dbReference type="SUPFAM" id="SSF56672">
    <property type="entry name" value="DNA/RNA polymerases"/>
    <property type="match status" value="1"/>
</dbReference>
<dbReference type="GO" id="GO:0004519">
    <property type="term" value="F:endonuclease activity"/>
    <property type="evidence" value="ECO:0007669"/>
    <property type="project" value="UniProtKB-KW"/>
</dbReference>
<keyword evidence="11" id="KW-1185">Reference proteome</keyword>
<dbReference type="Gene3D" id="3.10.10.10">
    <property type="entry name" value="HIV Type 1 Reverse Transcriptase, subunit A, domain 1"/>
    <property type="match status" value="1"/>
</dbReference>
<feature type="region of interest" description="Disordered" evidence="7">
    <location>
        <begin position="1168"/>
        <end position="1196"/>
    </location>
</feature>
<dbReference type="InterPro" id="IPR050951">
    <property type="entry name" value="Retrovirus_Pol_polyprotein"/>
</dbReference>
<evidence type="ECO:0000259" key="9">
    <source>
        <dbReference type="PROSITE" id="PS50994"/>
    </source>
</evidence>
<evidence type="ECO:0000256" key="1">
    <source>
        <dbReference type="ARBA" id="ARBA00012493"/>
    </source>
</evidence>
<evidence type="ECO:0000256" key="7">
    <source>
        <dbReference type="SAM" id="MobiDB-lite"/>
    </source>
</evidence>
<organism evidence="10 11">
    <name type="scientific">Ignelater luminosus</name>
    <name type="common">Cucubano</name>
    <name type="synonym">Pyrophorus luminosus</name>
    <dbReference type="NCBI Taxonomy" id="2038154"/>
    <lineage>
        <taxon>Eukaryota</taxon>
        <taxon>Metazoa</taxon>
        <taxon>Ecdysozoa</taxon>
        <taxon>Arthropoda</taxon>
        <taxon>Hexapoda</taxon>
        <taxon>Insecta</taxon>
        <taxon>Pterygota</taxon>
        <taxon>Neoptera</taxon>
        <taxon>Endopterygota</taxon>
        <taxon>Coleoptera</taxon>
        <taxon>Polyphaga</taxon>
        <taxon>Elateriformia</taxon>
        <taxon>Elateroidea</taxon>
        <taxon>Elateridae</taxon>
        <taxon>Agrypninae</taxon>
        <taxon>Pyrophorini</taxon>
        <taxon>Ignelater</taxon>
    </lineage>
</organism>
<gene>
    <name evidence="10" type="ORF">ILUMI_07512</name>
</gene>
<dbReference type="InterPro" id="IPR041588">
    <property type="entry name" value="Integrase_H2C2"/>
</dbReference>
<dbReference type="InterPro" id="IPR021109">
    <property type="entry name" value="Peptidase_aspartic_dom_sf"/>
</dbReference>
<dbReference type="InterPro" id="IPR043502">
    <property type="entry name" value="DNA/RNA_pol_sf"/>
</dbReference>
<dbReference type="EC" id="2.7.7.49" evidence="1"/>
<dbReference type="PANTHER" id="PTHR37984">
    <property type="entry name" value="PROTEIN CBG26694"/>
    <property type="match status" value="1"/>
</dbReference>
<dbReference type="EMBL" id="VTPC01003364">
    <property type="protein sequence ID" value="KAF2898663.1"/>
    <property type="molecule type" value="Genomic_DNA"/>
</dbReference>
<dbReference type="Pfam" id="PF17919">
    <property type="entry name" value="RT_RNaseH_2"/>
    <property type="match status" value="1"/>
</dbReference>
<protein>
    <recommendedName>
        <fullName evidence="1">RNA-directed DNA polymerase</fullName>
        <ecNumber evidence="1">2.7.7.49</ecNumber>
    </recommendedName>
</protein>
<dbReference type="GO" id="GO:0015074">
    <property type="term" value="P:DNA integration"/>
    <property type="evidence" value="ECO:0007669"/>
    <property type="project" value="InterPro"/>
</dbReference>
<dbReference type="InterPro" id="IPR043128">
    <property type="entry name" value="Rev_trsase/Diguanyl_cyclase"/>
</dbReference>
<dbReference type="Gene3D" id="3.30.420.10">
    <property type="entry name" value="Ribonuclease H-like superfamily/Ribonuclease H"/>
    <property type="match status" value="1"/>
</dbReference>
<dbReference type="AlphaFoldDB" id="A0A8K0GHZ6"/>
<sequence>MAVASSQSAAAIHIERLEQFFVANGVAQDRKVAVLLTLIGSKAYGVLRDICDPQKPSELSYDPLCQKLTQQFSIQTSVLRQRCHFYNLKQTQNETINDWFARVKKTATECQFGSVLDEKVKDKFVTGLINGPILDRLCEEDHKQSLSSLIQIAVKKEAVIKESTRELNKLHISKVVKSQSVPLNHNKGGKGKKLDQIQGSATSESVQKVCRACGKPKHNFFLCKFKKYKCKLCKQIGHIASVCSLHQKHNFLELSSEDAVKEYDMYNLKQISDSLEPLLVEMLINEIPVTAEVDTGTGISVFPKWLYDKHFSNINLENTNVIFRTYDGNVISHIGKFCAKVRFKEHESSNYFTVVNSGNRPLIGRDLISKFKINLEINNINKENKLLHGVKNPELKGILHQFSELFQDKLGAYNACKVDFKVKEGTLPIFCKPRILPFAFRELVDKELDRLEAEDIIKKVENNDWGTLLVPVLKADGKTLRLCADYRVTVNKYLDDIQYPFPRVEELFVALQDGEQFSKLDIRSAYNQLVLGDETRKLLAWSTHRGVYLMNRLPFGAKPACALFQREIKKVLQGAKGTISYLDDIVVTGKDRAEHLDNLKAVLSRLQKAGFRLNIAKCHFFQPQISYLGHVIDREGIRKDPAKIAAVVKAPRPESVTELRAFIGLLNYYSKFIKGLSSILFPLYELLKKNSVFQWTKEREDASTKAKQAIAAEQSLVHFDINLPIKLVCDASNVGMGAVLLHIYKDGRKFILASDHKPLQAILGGQKGIPQLAAGRLQRWAAFLSGFDYEFQYIKGNSSDLVQENIPLSADLIRTEMRNDVLLSKVFNYSLNGWPETIEDESLNPYFRRRIEIYVDQGLIMWGYRVIIPEKLRFKLLSELHCSHLGATKMKALARSYCWWPSLDADLEELARSCATCLEMRSDPPKTTLTKWPQTNSAFERIHVDYAGPFLDKMFLVITDAFSKWVEVYEVTRADSQSTIEVLREVCSRFGLPKTIASDNGSQFTSAEFQKYCKLNGICHVTSPVNHPFSNGAAENAVKSFKLGLKKALLDKGQESIKAVLTRYLCMYRNSPHCTTGLSPSSLMLGRKVRTRFDLLVKGVQKLGKIKLKTIRGWKEVEIVRRVASNVYLCKVKDANEIWKRHADQLIKIGSFFKKLYKKLPERDNDRAGNLDLTKDLDSNENVGTRKDSDVRDSMSDEITTENVTLVDSNVDKTEDVGFQNDYSVARDRARREIKLPVRYR</sequence>
<evidence type="ECO:0000256" key="3">
    <source>
        <dbReference type="ARBA" id="ARBA00022695"/>
    </source>
</evidence>
<evidence type="ECO:0000313" key="11">
    <source>
        <dbReference type="Proteomes" id="UP000801492"/>
    </source>
</evidence>